<feature type="transmembrane region" description="Helical" evidence="7">
    <location>
        <begin position="98"/>
        <end position="115"/>
    </location>
</feature>
<dbReference type="SUPFAM" id="SSF103473">
    <property type="entry name" value="MFS general substrate transporter"/>
    <property type="match status" value="1"/>
</dbReference>
<dbReference type="PROSITE" id="PS50850">
    <property type="entry name" value="MFS"/>
    <property type="match status" value="1"/>
</dbReference>
<dbReference type="InterPro" id="IPR020846">
    <property type="entry name" value="MFS_dom"/>
</dbReference>
<evidence type="ECO:0000256" key="7">
    <source>
        <dbReference type="SAM" id="Phobius"/>
    </source>
</evidence>
<keyword evidence="10" id="KW-1185">Reference proteome</keyword>
<accession>A0A841BPD7</accession>
<evidence type="ECO:0000313" key="9">
    <source>
        <dbReference type="EMBL" id="MBB5868691.1"/>
    </source>
</evidence>
<dbReference type="PANTHER" id="PTHR23513:SF6">
    <property type="entry name" value="MAJOR FACILITATOR SUPERFAMILY ASSOCIATED DOMAIN-CONTAINING PROTEIN"/>
    <property type="match status" value="1"/>
</dbReference>
<organism evidence="9 10">
    <name type="scientific">Allocatelliglobosispora scoriae</name>
    <dbReference type="NCBI Taxonomy" id="643052"/>
    <lineage>
        <taxon>Bacteria</taxon>
        <taxon>Bacillati</taxon>
        <taxon>Actinomycetota</taxon>
        <taxon>Actinomycetes</taxon>
        <taxon>Micromonosporales</taxon>
        <taxon>Micromonosporaceae</taxon>
        <taxon>Allocatelliglobosispora</taxon>
    </lineage>
</organism>
<dbReference type="GO" id="GO:0005886">
    <property type="term" value="C:plasma membrane"/>
    <property type="evidence" value="ECO:0007669"/>
    <property type="project" value="UniProtKB-SubCell"/>
</dbReference>
<feature type="transmembrane region" description="Helical" evidence="7">
    <location>
        <begin position="282"/>
        <end position="299"/>
    </location>
</feature>
<reference evidence="9 10" key="1">
    <citation type="submission" date="2020-08" db="EMBL/GenBank/DDBJ databases">
        <title>Sequencing the genomes of 1000 actinobacteria strains.</title>
        <authorList>
            <person name="Klenk H.-P."/>
        </authorList>
    </citation>
    <scope>NUCLEOTIDE SEQUENCE [LARGE SCALE GENOMIC DNA]</scope>
    <source>
        <strain evidence="9 10">DSM 45362</strain>
    </source>
</reference>
<feature type="transmembrane region" description="Helical" evidence="7">
    <location>
        <begin position="42"/>
        <end position="62"/>
    </location>
</feature>
<dbReference type="PANTHER" id="PTHR23513">
    <property type="entry name" value="INTEGRAL MEMBRANE EFFLUX PROTEIN-RELATED"/>
    <property type="match status" value="1"/>
</dbReference>
<dbReference type="CDD" id="cd06173">
    <property type="entry name" value="MFS_MefA_like"/>
    <property type="match status" value="1"/>
</dbReference>
<keyword evidence="4 7" id="KW-0812">Transmembrane</keyword>
<evidence type="ECO:0000256" key="6">
    <source>
        <dbReference type="ARBA" id="ARBA00023136"/>
    </source>
</evidence>
<comment type="caution">
    <text evidence="9">The sequence shown here is derived from an EMBL/GenBank/DDBJ whole genome shotgun (WGS) entry which is preliminary data.</text>
</comment>
<gene>
    <name evidence="9" type="ORF">F4553_002070</name>
</gene>
<proteinExistence type="predicted"/>
<evidence type="ECO:0000313" key="10">
    <source>
        <dbReference type="Proteomes" id="UP000587527"/>
    </source>
</evidence>
<keyword evidence="5 7" id="KW-1133">Transmembrane helix</keyword>
<dbReference type="Pfam" id="PF05977">
    <property type="entry name" value="MFS_3"/>
    <property type="match status" value="1"/>
</dbReference>
<feature type="domain" description="Major facilitator superfamily (MFS) profile" evidence="8">
    <location>
        <begin position="217"/>
        <end position="400"/>
    </location>
</feature>
<dbReference type="GO" id="GO:0022857">
    <property type="term" value="F:transmembrane transporter activity"/>
    <property type="evidence" value="ECO:0007669"/>
    <property type="project" value="InterPro"/>
</dbReference>
<keyword evidence="3" id="KW-1003">Cell membrane</keyword>
<dbReference type="Proteomes" id="UP000587527">
    <property type="component" value="Unassembled WGS sequence"/>
</dbReference>
<dbReference type="EMBL" id="JACHMN010000002">
    <property type="protein sequence ID" value="MBB5868691.1"/>
    <property type="molecule type" value="Genomic_DNA"/>
</dbReference>
<feature type="transmembrane region" description="Helical" evidence="7">
    <location>
        <begin position="305"/>
        <end position="324"/>
    </location>
</feature>
<dbReference type="InterPro" id="IPR036259">
    <property type="entry name" value="MFS_trans_sf"/>
</dbReference>
<evidence type="ECO:0000256" key="3">
    <source>
        <dbReference type="ARBA" id="ARBA00022475"/>
    </source>
</evidence>
<feature type="transmembrane region" description="Helical" evidence="7">
    <location>
        <begin position="74"/>
        <end position="92"/>
    </location>
</feature>
<evidence type="ECO:0000256" key="1">
    <source>
        <dbReference type="ARBA" id="ARBA00004651"/>
    </source>
</evidence>
<feature type="transmembrane region" description="Helical" evidence="7">
    <location>
        <begin position="344"/>
        <end position="366"/>
    </location>
</feature>
<dbReference type="Gene3D" id="1.20.1250.20">
    <property type="entry name" value="MFS general substrate transporter like domains"/>
    <property type="match status" value="1"/>
</dbReference>
<feature type="transmembrane region" description="Helical" evidence="7">
    <location>
        <begin position="12"/>
        <end position="30"/>
    </location>
</feature>
<comment type="subcellular location">
    <subcellularLocation>
        <location evidence="1">Cell membrane</location>
        <topology evidence="1">Multi-pass membrane protein</topology>
    </subcellularLocation>
</comment>
<dbReference type="InterPro" id="IPR010290">
    <property type="entry name" value="TM_effector"/>
</dbReference>
<dbReference type="RefSeq" id="WP_184834802.1">
    <property type="nucleotide sequence ID" value="NZ_JACHMN010000002.1"/>
</dbReference>
<evidence type="ECO:0000256" key="2">
    <source>
        <dbReference type="ARBA" id="ARBA00022448"/>
    </source>
</evidence>
<dbReference type="AlphaFoldDB" id="A0A841BPD7"/>
<feature type="transmembrane region" description="Helical" evidence="7">
    <location>
        <begin position="372"/>
        <end position="391"/>
    </location>
</feature>
<protein>
    <submittedName>
        <fullName evidence="9">MFS family permease</fullName>
    </submittedName>
</protein>
<evidence type="ECO:0000256" key="4">
    <source>
        <dbReference type="ARBA" id="ARBA00022692"/>
    </source>
</evidence>
<keyword evidence="6 7" id="KW-0472">Membrane</keyword>
<keyword evidence="2" id="KW-0813">Transport</keyword>
<evidence type="ECO:0000259" key="8">
    <source>
        <dbReference type="PROSITE" id="PS50850"/>
    </source>
</evidence>
<name>A0A841BPD7_9ACTN</name>
<feature type="transmembrane region" description="Helical" evidence="7">
    <location>
        <begin position="255"/>
        <end position="275"/>
    </location>
</feature>
<evidence type="ECO:0000256" key="5">
    <source>
        <dbReference type="ARBA" id="ARBA00022989"/>
    </source>
</evidence>
<feature type="transmembrane region" description="Helical" evidence="7">
    <location>
        <begin position="219"/>
        <end position="243"/>
    </location>
</feature>
<sequence>MRVPQNRDFRLLWTGGVISGLGSWLLIIAVPVQVFRLTGSPLATGLTVAVESLPAMLLGPWAGVLVDHWNRRRIIVGANLASAAGVGLILLGDTPARVGFIWAGLLLEAVAVVLLQPATRSIVPAILGTGDDLVTANAVSAFTGGAMRLIGPPLGTALLAWGGIGLVAWLDAATYLVAAGLTCLVRVADPPRPALVLREVPRHLVDGLRHLRRSRLLRGMLAASWVYWAANAALTALLVPFVVQRLGRDGGDLGYVIAGLGCGFLVGSAVSGRLIGPYSTQAVLTWSYGLVGLAFLLLFNAPTLWVAVLGAAAAGVPGSVAMVATQHRIQVAAPEEVLGRVGAVFYASDATAAVAGALIAPLVVAVSGLSTGLNAVSVLVIAVAPMTLFLLRDPAGAESR</sequence>